<dbReference type="AlphaFoldDB" id="A0A9W8X668"/>
<sequence length="443" mass="48700">MAITFHRNNYCQVYHTDGQWYWGTVQSPPLPGHNGIVSYYVHLHHPLNRHITVPVTFMRPEPDAYDDNDQGSSTINLNLGRGQSLTMRATQLRDFGNQFTRQFVNNQSGVPQGGSSGHVAPPTPAPQPVVPSKRPREREQQATASAPSAHAVKPAVPNANSSATAPEPTTKRRALSSSNTPAADNAGQVDNSGSQSFKAPASALLEGPAVEVKVSMEAFEKSWHLPRALLSHVSPYFRAAIQDSSGASDTASIKLEDFNPTSFATFVQWMYYGTYNPQWEVPGPPVGDHHIDVWILGDKVEVPAFQDLAMSQIFSQYESRHRPLTTSTVLRVCAKTAANAPLRLLFLDILAQNFTDQYRVQGTLEEWDVALQEHPDARLALLSSLRAQGPRVKSKKDYLAANGRSSTGRETRSTTAFEAGRLQPNLSALPKIKSEIKKEPEES</sequence>
<dbReference type="PROSITE" id="PS50097">
    <property type="entry name" value="BTB"/>
    <property type="match status" value="1"/>
</dbReference>
<dbReference type="SUPFAM" id="SSF54695">
    <property type="entry name" value="POZ domain"/>
    <property type="match status" value="1"/>
</dbReference>
<protein>
    <recommendedName>
        <fullName evidence="2">BTB domain-containing protein</fullName>
    </recommendedName>
</protein>
<dbReference type="InterPro" id="IPR011333">
    <property type="entry name" value="SKP1/BTB/POZ_sf"/>
</dbReference>
<dbReference type="Proteomes" id="UP001140562">
    <property type="component" value="Unassembled WGS sequence"/>
</dbReference>
<feature type="region of interest" description="Disordered" evidence="1">
    <location>
        <begin position="105"/>
        <end position="196"/>
    </location>
</feature>
<feature type="domain" description="BTB" evidence="2">
    <location>
        <begin position="210"/>
        <end position="279"/>
    </location>
</feature>
<dbReference type="PANTHER" id="PTHR47843">
    <property type="entry name" value="BTB DOMAIN-CONTAINING PROTEIN-RELATED"/>
    <property type="match status" value="1"/>
</dbReference>
<keyword evidence="4" id="KW-1185">Reference proteome</keyword>
<dbReference type="Pfam" id="PF00651">
    <property type="entry name" value="BTB"/>
    <property type="match status" value="1"/>
</dbReference>
<evidence type="ECO:0000313" key="3">
    <source>
        <dbReference type="EMBL" id="KAJ4342165.1"/>
    </source>
</evidence>
<evidence type="ECO:0000256" key="1">
    <source>
        <dbReference type="SAM" id="MobiDB-lite"/>
    </source>
</evidence>
<dbReference type="EMBL" id="JAPEUV010000007">
    <property type="protein sequence ID" value="KAJ4342165.1"/>
    <property type="molecule type" value="Genomic_DNA"/>
</dbReference>
<gene>
    <name evidence="3" type="ORF">N0V87_001149</name>
</gene>
<accession>A0A9W8X668</accession>
<dbReference type="Gene3D" id="3.30.710.10">
    <property type="entry name" value="Potassium Channel Kv1.1, Chain A"/>
    <property type="match status" value="1"/>
</dbReference>
<proteinExistence type="predicted"/>
<feature type="compositionally biased region" description="Polar residues" evidence="1">
    <location>
        <begin position="175"/>
        <end position="196"/>
    </location>
</feature>
<comment type="caution">
    <text evidence="3">The sequence shown here is derived from an EMBL/GenBank/DDBJ whole genome shotgun (WGS) entry which is preliminary data.</text>
</comment>
<evidence type="ECO:0000259" key="2">
    <source>
        <dbReference type="PROSITE" id="PS50097"/>
    </source>
</evidence>
<dbReference type="CDD" id="cd18186">
    <property type="entry name" value="BTB_POZ_ZBTB_KLHL-like"/>
    <property type="match status" value="1"/>
</dbReference>
<name>A0A9W8X668_9PLEO</name>
<dbReference type="OrthoDB" id="3791982at2759"/>
<evidence type="ECO:0000313" key="4">
    <source>
        <dbReference type="Proteomes" id="UP001140562"/>
    </source>
</evidence>
<organism evidence="3 4">
    <name type="scientific">Didymella glomerata</name>
    <dbReference type="NCBI Taxonomy" id="749621"/>
    <lineage>
        <taxon>Eukaryota</taxon>
        <taxon>Fungi</taxon>
        <taxon>Dikarya</taxon>
        <taxon>Ascomycota</taxon>
        <taxon>Pezizomycotina</taxon>
        <taxon>Dothideomycetes</taxon>
        <taxon>Pleosporomycetidae</taxon>
        <taxon>Pleosporales</taxon>
        <taxon>Pleosporineae</taxon>
        <taxon>Didymellaceae</taxon>
        <taxon>Didymella</taxon>
    </lineage>
</organism>
<feature type="compositionally biased region" description="Basic and acidic residues" evidence="1">
    <location>
        <begin position="432"/>
        <end position="443"/>
    </location>
</feature>
<dbReference type="InterPro" id="IPR000210">
    <property type="entry name" value="BTB/POZ_dom"/>
</dbReference>
<dbReference type="PANTHER" id="PTHR47843:SF2">
    <property type="entry name" value="BTB DOMAIN-CONTAINING PROTEIN"/>
    <property type="match status" value="1"/>
</dbReference>
<reference evidence="3" key="1">
    <citation type="submission" date="2022-10" db="EMBL/GenBank/DDBJ databases">
        <title>Tapping the CABI collections for fungal endophytes: first genome assemblies for Collariella, Neodidymelliopsis, Ascochyta clinopodiicola, Didymella pomorum, Didymosphaeria variabile, Neocosmospora piperis and Neocucurbitaria cava.</title>
        <authorList>
            <person name="Hill R."/>
        </authorList>
    </citation>
    <scope>NUCLEOTIDE SEQUENCE</scope>
    <source>
        <strain evidence="3">IMI 360193</strain>
    </source>
</reference>
<feature type="region of interest" description="Disordered" evidence="1">
    <location>
        <begin position="396"/>
        <end position="443"/>
    </location>
</feature>